<proteinExistence type="predicted"/>
<dbReference type="EMBL" id="JANJQO010002508">
    <property type="protein sequence ID" value="KAJ2966800.1"/>
    <property type="molecule type" value="Genomic_DNA"/>
</dbReference>
<evidence type="ECO:0000313" key="2">
    <source>
        <dbReference type="Proteomes" id="UP001143910"/>
    </source>
</evidence>
<accession>A0ACC1MIF9</accession>
<organism evidence="1 2">
    <name type="scientific">Zarea fungicola</name>
    <dbReference type="NCBI Taxonomy" id="93591"/>
    <lineage>
        <taxon>Eukaryota</taxon>
        <taxon>Fungi</taxon>
        <taxon>Dikarya</taxon>
        <taxon>Ascomycota</taxon>
        <taxon>Pezizomycotina</taxon>
        <taxon>Sordariomycetes</taxon>
        <taxon>Hypocreomycetidae</taxon>
        <taxon>Hypocreales</taxon>
        <taxon>Cordycipitaceae</taxon>
        <taxon>Zarea</taxon>
    </lineage>
</organism>
<gene>
    <name evidence="1" type="ORF">NQ176_g9976</name>
</gene>
<reference evidence="1" key="1">
    <citation type="submission" date="2022-08" db="EMBL/GenBank/DDBJ databases">
        <title>Genome Sequence of Lecanicillium fungicola.</title>
        <authorList>
            <person name="Buettner E."/>
        </authorList>
    </citation>
    <scope>NUCLEOTIDE SEQUENCE</scope>
    <source>
        <strain evidence="1">Babe33</strain>
    </source>
</reference>
<keyword evidence="2" id="KW-1185">Reference proteome</keyword>
<protein>
    <submittedName>
        <fullName evidence="1">Uncharacterized protein</fullName>
    </submittedName>
</protein>
<evidence type="ECO:0000313" key="1">
    <source>
        <dbReference type="EMBL" id="KAJ2966800.1"/>
    </source>
</evidence>
<comment type="caution">
    <text evidence="1">The sequence shown here is derived from an EMBL/GenBank/DDBJ whole genome shotgun (WGS) entry which is preliminary data.</text>
</comment>
<sequence>MHIYACHVLSSESSSRHPEREYDNEQHPPPPKPSGSFTIDFPLAQPRELPSSSSFEALRESHSIYIESLLPQDPNPIAPSAAASSPFPWMSASEGAVSSNSPSSTTHSTTAAAASATPATTGSLHTVHNMQARPTFNIASAESLLATFRSMLEFCPCIILPEDVTVQDLAQTRPFVLLAILAAAAGSRTLQGHNLYDEEFRRVFALKLVAGGERSVELLQGVLIYCLWYPFHLRPRVKQVFQYTRMAADLVHDLELDVDTSSEAAAAARPITPERLNAIRAYITQYYLSSS</sequence>
<dbReference type="Proteomes" id="UP001143910">
    <property type="component" value="Unassembled WGS sequence"/>
</dbReference>
<name>A0ACC1MIF9_9HYPO</name>